<keyword evidence="1" id="KW-0805">Transcription regulation</keyword>
<keyword evidence="3" id="KW-0804">Transcription</keyword>
<dbReference type="Gene3D" id="1.10.10.10">
    <property type="entry name" value="Winged helix-like DNA-binding domain superfamily/Winged helix DNA-binding domain"/>
    <property type="match status" value="1"/>
</dbReference>
<dbReference type="SUPFAM" id="SSF46785">
    <property type="entry name" value="Winged helix' DNA-binding domain"/>
    <property type="match status" value="1"/>
</dbReference>
<dbReference type="InterPro" id="IPR036390">
    <property type="entry name" value="WH_DNA-bd_sf"/>
</dbReference>
<dbReference type="PANTHER" id="PTHR43537:SF49">
    <property type="entry name" value="TRANSCRIPTIONAL REGULATORY PROTEIN"/>
    <property type="match status" value="1"/>
</dbReference>
<dbReference type="InterPro" id="IPR000524">
    <property type="entry name" value="Tscrpt_reg_HTH_GntR"/>
</dbReference>
<dbReference type="PANTHER" id="PTHR43537">
    <property type="entry name" value="TRANSCRIPTIONAL REGULATOR, GNTR FAMILY"/>
    <property type="match status" value="1"/>
</dbReference>
<accession>A0ABT1AD89</accession>
<dbReference type="Proteomes" id="UP001165283">
    <property type="component" value="Unassembled WGS sequence"/>
</dbReference>
<evidence type="ECO:0000256" key="1">
    <source>
        <dbReference type="ARBA" id="ARBA00023015"/>
    </source>
</evidence>
<feature type="domain" description="HTH gntR-type" evidence="4">
    <location>
        <begin position="1"/>
        <end position="53"/>
    </location>
</feature>
<evidence type="ECO:0000256" key="2">
    <source>
        <dbReference type="ARBA" id="ARBA00023125"/>
    </source>
</evidence>
<evidence type="ECO:0000256" key="3">
    <source>
        <dbReference type="ARBA" id="ARBA00023163"/>
    </source>
</evidence>
<evidence type="ECO:0000313" key="5">
    <source>
        <dbReference type="EMBL" id="MCO1660875.1"/>
    </source>
</evidence>
<dbReference type="InterPro" id="IPR036388">
    <property type="entry name" value="WH-like_DNA-bd_sf"/>
</dbReference>
<protein>
    <submittedName>
        <fullName evidence="5">GntR family transcriptional regulator</fullName>
    </submittedName>
</protein>
<dbReference type="Pfam" id="PF00392">
    <property type="entry name" value="GntR"/>
    <property type="match status" value="1"/>
</dbReference>
<comment type="caution">
    <text evidence="5">The sequence shown here is derived from an EMBL/GenBank/DDBJ whole genome shotgun (WGS) entry which is preliminary data.</text>
</comment>
<dbReference type="PROSITE" id="PS50949">
    <property type="entry name" value="HTH_GNTR"/>
    <property type="match status" value="1"/>
</dbReference>
<dbReference type="EMBL" id="JAGSOV010000097">
    <property type="protein sequence ID" value="MCO1660875.1"/>
    <property type="molecule type" value="Genomic_DNA"/>
</dbReference>
<organism evidence="5 6">
    <name type="scientific">Pseudonocardia humida</name>
    <dbReference type="NCBI Taxonomy" id="2800819"/>
    <lineage>
        <taxon>Bacteria</taxon>
        <taxon>Bacillati</taxon>
        <taxon>Actinomycetota</taxon>
        <taxon>Actinomycetes</taxon>
        <taxon>Pseudonocardiales</taxon>
        <taxon>Pseudonocardiaceae</taxon>
        <taxon>Pseudonocardia</taxon>
    </lineage>
</organism>
<reference evidence="5" key="1">
    <citation type="submission" date="2021-04" db="EMBL/GenBank/DDBJ databases">
        <title>Pseudonocardia sp. nov., isolated from sandy soil of mangrove forest.</title>
        <authorList>
            <person name="Zan Z."/>
            <person name="Huang R."/>
            <person name="Liu W."/>
        </authorList>
    </citation>
    <scope>NUCLEOTIDE SEQUENCE</scope>
    <source>
        <strain evidence="5">S2-4</strain>
    </source>
</reference>
<keyword evidence="2" id="KW-0238">DNA-binding</keyword>
<evidence type="ECO:0000259" key="4">
    <source>
        <dbReference type="PROSITE" id="PS50949"/>
    </source>
</evidence>
<sequence length="80" mass="8766">MTGVLPRGGKVTERGLAESLKISPTPVREALRRLEQDRLVKREGPRSVRVAQFDDAESLQITMIEDALRALAARLAAVNA</sequence>
<proteinExistence type="predicted"/>
<name>A0ABT1AD89_9PSEU</name>
<gene>
    <name evidence="5" type="ORF">KDL28_38090</name>
</gene>
<evidence type="ECO:0000313" key="6">
    <source>
        <dbReference type="Proteomes" id="UP001165283"/>
    </source>
</evidence>
<keyword evidence="6" id="KW-1185">Reference proteome</keyword>